<proteinExistence type="predicted"/>
<dbReference type="AlphaFoldDB" id="A0A4R8RYS4"/>
<protein>
    <submittedName>
        <fullName evidence="1">Uncharacterized protein</fullName>
    </submittedName>
</protein>
<reference evidence="1 2" key="1">
    <citation type="submission" date="2018-12" db="EMBL/GenBank/DDBJ databases">
        <title>Genome sequence and assembly of Colletotrichum trifolii.</title>
        <authorList>
            <person name="Gan P."/>
            <person name="Shirasu K."/>
        </authorList>
    </citation>
    <scope>NUCLEOTIDE SEQUENCE [LARGE SCALE GENOMIC DNA]</scope>
    <source>
        <strain evidence="1 2">543-2</strain>
    </source>
</reference>
<sequence>MLSPTVYIPSLAHSSTRITSLLALAPRGWKLKQHLQYHRHRRSIMTQCKACSDTVQARSRHYKCTAIRARSFGGTLRCVEDEMTERYYHCNCGYSGKRKIYHPHRHRFA</sequence>
<gene>
    <name evidence="1" type="ORF">CTRI78_v000170</name>
</gene>
<evidence type="ECO:0000313" key="2">
    <source>
        <dbReference type="Proteomes" id="UP000295703"/>
    </source>
</evidence>
<name>A0A4R8RYS4_COLTR</name>
<accession>A0A4R8RYS4</accession>
<dbReference type="EMBL" id="RYZW01000001">
    <property type="protein sequence ID" value="TDZ75072.1"/>
    <property type="molecule type" value="Genomic_DNA"/>
</dbReference>
<organism evidence="1 2">
    <name type="scientific">Colletotrichum trifolii</name>
    <dbReference type="NCBI Taxonomy" id="5466"/>
    <lineage>
        <taxon>Eukaryota</taxon>
        <taxon>Fungi</taxon>
        <taxon>Dikarya</taxon>
        <taxon>Ascomycota</taxon>
        <taxon>Pezizomycotina</taxon>
        <taxon>Sordariomycetes</taxon>
        <taxon>Hypocreomycetidae</taxon>
        <taxon>Glomerellales</taxon>
        <taxon>Glomerellaceae</taxon>
        <taxon>Colletotrichum</taxon>
        <taxon>Colletotrichum orbiculare species complex</taxon>
    </lineage>
</organism>
<keyword evidence="2" id="KW-1185">Reference proteome</keyword>
<evidence type="ECO:0000313" key="1">
    <source>
        <dbReference type="EMBL" id="TDZ75072.1"/>
    </source>
</evidence>
<comment type="caution">
    <text evidence="1">The sequence shown here is derived from an EMBL/GenBank/DDBJ whole genome shotgun (WGS) entry which is preliminary data.</text>
</comment>
<dbReference type="Proteomes" id="UP000295703">
    <property type="component" value="Unassembled WGS sequence"/>
</dbReference>